<evidence type="ECO:0000259" key="1">
    <source>
        <dbReference type="SMART" id="SM00507"/>
    </source>
</evidence>
<gene>
    <name evidence="2" type="ORF">UFOPK3001_00108</name>
    <name evidence="3" type="ORF">UFOPK3954_01080</name>
</gene>
<proteinExistence type="predicted"/>
<reference evidence="3" key="1">
    <citation type="submission" date="2020-05" db="EMBL/GenBank/DDBJ databases">
        <authorList>
            <person name="Chiriac C."/>
            <person name="Salcher M."/>
            <person name="Ghai R."/>
            <person name="Kavagutti S V."/>
        </authorList>
    </citation>
    <scope>NUCLEOTIDE SEQUENCE</scope>
</reference>
<dbReference type="Pfam" id="PF14279">
    <property type="entry name" value="HNH_5"/>
    <property type="match status" value="1"/>
</dbReference>
<dbReference type="Gene3D" id="1.10.30.50">
    <property type="match status" value="1"/>
</dbReference>
<dbReference type="InterPro" id="IPR029471">
    <property type="entry name" value="HNH_5"/>
</dbReference>
<name>A0A6J7NG22_9ZZZZ</name>
<organism evidence="3">
    <name type="scientific">freshwater metagenome</name>
    <dbReference type="NCBI Taxonomy" id="449393"/>
    <lineage>
        <taxon>unclassified sequences</taxon>
        <taxon>metagenomes</taxon>
        <taxon>ecological metagenomes</taxon>
    </lineage>
</organism>
<dbReference type="EMBL" id="CAFAAJ010000004">
    <property type="protein sequence ID" value="CAB4789518.1"/>
    <property type="molecule type" value="Genomic_DNA"/>
</dbReference>
<dbReference type="InterPro" id="IPR003615">
    <property type="entry name" value="HNH_nuc"/>
</dbReference>
<dbReference type="AlphaFoldDB" id="A0A6J7NG22"/>
<sequence length="165" mass="18430">MGSALVLNATYEPLSVVPARRALCLVLAGKAEVVHEEGELIRSATLSFLVPTVIRLRYVVRVPFVRRTALSRRAVFIRDQYRCQYCGGFADSIDHVMPRSRGGRHAWDNVAAACRPCNLRKRDRTPDEAGMRLASMPRLPRDGAWIDATVGRVPDAWLPYLARAS</sequence>
<dbReference type="PANTHER" id="PTHR33877">
    <property type="entry name" value="SLL1193 PROTEIN"/>
    <property type="match status" value="1"/>
</dbReference>
<dbReference type="InterPro" id="IPR052892">
    <property type="entry name" value="NA-targeting_endonuclease"/>
</dbReference>
<evidence type="ECO:0000313" key="2">
    <source>
        <dbReference type="EMBL" id="CAB4789518.1"/>
    </source>
</evidence>
<feature type="domain" description="HNH nuclease" evidence="1">
    <location>
        <begin position="70"/>
        <end position="119"/>
    </location>
</feature>
<dbReference type="SMART" id="SM00507">
    <property type="entry name" value="HNHc"/>
    <property type="match status" value="1"/>
</dbReference>
<dbReference type="CDD" id="cd00085">
    <property type="entry name" value="HNHc"/>
    <property type="match status" value="1"/>
</dbReference>
<dbReference type="PANTHER" id="PTHR33877:SF2">
    <property type="entry name" value="OS07G0170200 PROTEIN"/>
    <property type="match status" value="1"/>
</dbReference>
<protein>
    <submittedName>
        <fullName evidence="3">Unannotated protein</fullName>
    </submittedName>
</protein>
<dbReference type="EMBL" id="CAFBON010000099">
    <property type="protein sequence ID" value="CAB4989712.1"/>
    <property type="molecule type" value="Genomic_DNA"/>
</dbReference>
<evidence type="ECO:0000313" key="3">
    <source>
        <dbReference type="EMBL" id="CAB4989712.1"/>
    </source>
</evidence>
<accession>A0A6J7NG22</accession>